<keyword evidence="3" id="KW-1185">Reference proteome</keyword>
<name>A0A835YUD3_9STRA</name>
<organism evidence="2 3">
    <name type="scientific">Tribonema minus</name>
    <dbReference type="NCBI Taxonomy" id="303371"/>
    <lineage>
        <taxon>Eukaryota</taxon>
        <taxon>Sar</taxon>
        <taxon>Stramenopiles</taxon>
        <taxon>Ochrophyta</taxon>
        <taxon>PX clade</taxon>
        <taxon>Xanthophyceae</taxon>
        <taxon>Tribonematales</taxon>
        <taxon>Tribonemataceae</taxon>
        <taxon>Tribonema</taxon>
    </lineage>
</organism>
<comment type="caution">
    <text evidence="2">The sequence shown here is derived from an EMBL/GenBank/DDBJ whole genome shotgun (WGS) entry which is preliminary data.</text>
</comment>
<evidence type="ECO:0000313" key="2">
    <source>
        <dbReference type="EMBL" id="KAG5181461.1"/>
    </source>
</evidence>
<protein>
    <submittedName>
        <fullName evidence="2">Uncharacterized protein</fullName>
    </submittedName>
</protein>
<dbReference type="EMBL" id="JAFCMP010000323">
    <property type="protein sequence ID" value="KAG5181461.1"/>
    <property type="molecule type" value="Genomic_DNA"/>
</dbReference>
<evidence type="ECO:0000256" key="1">
    <source>
        <dbReference type="SAM" id="MobiDB-lite"/>
    </source>
</evidence>
<dbReference type="Proteomes" id="UP000664859">
    <property type="component" value="Unassembled WGS sequence"/>
</dbReference>
<dbReference type="AlphaFoldDB" id="A0A835YUD3"/>
<evidence type="ECO:0000313" key="3">
    <source>
        <dbReference type="Proteomes" id="UP000664859"/>
    </source>
</evidence>
<feature type="region of interest" description="Disordered" evidence="1">
    <location>
        <begin position="290"/>
        <end position="318"/>
    </location>
</feature>
<reference evidence="2" key="1">
    <citation type="submission" date="2021-02" db="EMBL/GenBank/DDBJ databases">
        <title>First Annotated Genome of the Yellow-green Alga Tribonema minus.</title>
        <authorList>
            <person name="Mahan K.M."/>
        </authorList>
    </citation>
    <scope>NUCLEOTIDE SEQUENCE</scope>
    <source>
        <strain evidence="2">UTEX B ZZ1240</strain>
    </source>
</reference>
<sequence length="357" mass="37890">MPALSGAAAAAAAATSFTAAAAALGTGVNDGVARNHLFHTYLPFEQEIIISLTFLASEGLSNRTPSACAAGFPFAFAVAAAAPATGGPAWGTRGALHQHLCLAIISELPCSLLRMVIAAASLYRHGWFRIRRLLSSCFINAGTILPIVAPSADRPPLPVAVPSKKVKKGRGAGTPARDLRSLFLPTRPARQCHSYTTSNMQVSQPSVGDNRPYSWTAQLIEIPEESLSEVFTVASVHQPLAVAECVAYSTTPACGVALARACASCTLCMPCRCQPRPAYAAVAAVQLTTREHQQRQHQQRQHQQRMGAEQPAYDSLQRAARAVQDAPRAFADQQPPLGAGVLNFNFNPKRAVARAAY</sequence>
<proteinExistence type="predicted"/>
<accession>A0A835YUD3</accession>
<gene>
    <name evidence="2" type="ORF">JKP88DRAFT_246213</name>
</gene>